<dbReference type="OrthoDB" id="680421at2"/>
<accession>A0A1I0R9X9</accession>
<dbReference type="STRING" id="29529.SAMN04488122_2523"/>
<dbReference type="Pfam" id="PF00027">
    <property type="entry name" value="cNMP_binding"/>
    <property type="match status" value="1"/>
</dbReference>
<evidence type="ECO:0000313" key="2">
    <source>
        <dbReference type="EMBL" id="SEW37579.1"/>
    </source>
</evidence>
<dbReference type="InterPro" id="IPR000595">
    <property type="entry name" value="cNMP-bd_dom"/>
</dbReference>
<feature type="domain" description="Cyclic nucleotide-binding" evidence="1">
    <location>
        <begin position="19"/>
        <end position="130"/>
    </location>
</feature>
<dbReference type="Gene3D" id="2.60.120.10">
    <property type="entry name" value="Jelly Rolls"/>
    <property type="match status" value="1"/>
</dbReference>
<dbReference type="GO" id="GO:0016301">
    <property type="term" value="F:kinase activity"/>
    <property type="evidence" value="ECO:0007669"/>
    <property type="project" value="UniProtKB-KW"/>
</dbReference>
<dbReference type="Proteomes" id="UP000199310">
    <property type="component" value="Unassembled WGS sequence"/>
</dbReference>
<keyword evidence="2" id="KW-0418">Kinase</keyword>
<sequence>MPANEYDPALDDLFRLIGQYITLSADSRAAFASIAEKREYPKGVCLVSAGSCCKHLFFIQEGLTRTFYIKDGKEVTDWISPEQSLAVSIVSFITGLPDIRSIETLEHSIVWAIGRDDLEQLYRKNHEIERFGRLMVSAGAVQMQQRFDDLHFASARERYSKLMQQSPTLLQRVPLGMIASYLGITQETLSRIRADYTI</sequence>
<dbReference type="AlphaFoldDB" id="A0A1I0R9X9"/>
<proteinExistence type="predicted"/>
<evidence type="ECO:0000313" key="3">
    <source>
        <dbReference type="Proteomes" id="UP000199310"/>
    </source>
</evidence>
<dbReference type="InterPro" id="IPR014710">
    <property type="entry name" value="RmlC-like_jellyroll"/>
</dbReference>
<keyword evidence="2" id="KW-0808">Transferase</keyword>
<dbReference type="PROSITE" id="PS50042">
    <property type="entry name" value="CNMP_BINDING_3"/>
    <property type="match status" value="1"/>
</dbReference>
<dbReference type="CDD" id="cd00038">
    <property type="entry name" value="CAP_ED"/>
    <property type="match status" value="1"/>
</dbReference>
<evidence type="ECO:0000259" key="1">
    <source>
        <dbReference type="PROSITE" id="PS50042"/>
    </source>
</evidence>
<name>A0A1I0R9X9_9BACT</name>
<dbReference type="RefSeq" id="WP_089895146.1">
    <property type="nucleotide sequence ID" value="NZ_FOJG01000001.1"/>
</dbReference>
<dbReference type="EMBL" id="FOJG01000001">
    <property type="protein sequence ID" value="SEW37579.1"/>
    <property type="molecule type" value="Genomic_DNA"/>
</dbReference>
<protein>
    <submittedName>
        <fullName evidence="2">cAMP-binding domain of CRP or a regulatory subunit of cAMP-dependent protein kinases</fullName>
    </submittedName>
</protein>
<gene>
    <name evidence="2" type="ORF">SAMN04488122_2523</name>
</gene>
<organism evidence="2 3">
    <name type="scientific">Chitinophaga arvensicola</name>
    <dbReference type="NCBI Taxonomy" id="29529"/>
    <lineage>
        <taxon>Bacteria</taxon>
        <taxon>Pseudomonadati</taxon>
        <taxon>Bacteroidota</taxon>
        <taxon>Chitinophagia</taxon>
        <taxon>Chitinophagales</taxon>
        <taxon>Chitinophagaceae</taxon>
        <taxon>Chitinophaga</taxon>
    </lineage>
</organism>
<reference evidence="3" key="1">
    <citation type="submission" date="2016-10" db="EMBL/GenBank/DDBJ databases">
        <authorList>
            <person name="Varghese N."/>
            <person name="Submissions S."/>
        </authorList>
    </citation>
    <scope>NUCLEOTIDE SEQUENCE [LARGE SCALE GENOMIC DNA]</scope>
    <source>
        <strain evidence="3">DSM 3695</strain>
    </source>
</reference>
<dbReference type="SUPFAM" id="SSF51206">
    <property type="entry name" value="cAMP-binding domain-like"/>
    <property type="match status" value="1"/>
</dbReference>
<keyword evidence="3" id="KW-1185">Reference proteome</keyword>
<dbReference type="InterPro" id="IPR018490">
    <property type="entry name" value="cNMP-bd_dom_sf"/>
</dbReference>